<keyword evidence="3" id="KW-0479">Metal-binding</keyword>
<dbReference type="CDD" id="cd07256">
    <property type="entry name" value="HPCD_C_class_II"/>
    <property type="match status" value="1"/>
</dbReference>
<dbReference type="Pfam" id="PF00903">
    <property type="entry name" value="Glyoxalase"/>
    <property type="match status" value="2"/>
</dbReference>
<keyword evidence="12" id="KW-1185">Reference proteome</keyword>
<protein>
    <submittedName>
        <fullName evidence="11">Catechol 2,3-dioxygenase</fullName>
        <ecNumber evidence="11">1.13.11.2</ecNumber>
    </submittedName>
</protein>
<dbReference type="InterPro" id="IPR011981">
    <property type="entry name" value="DHPA_dOase_Mn/Fe"/>
</dbReference>
<evidence type="ECO:0000256" key="8">
    <source>
        <dbReference type="RuleBase" id="RU000683"/>
    </source>
</evidence>
<keyword evidence="7 8" id="KW-0408">Iron</keyword>
<evidence type="ECO:0000256" key="1">
    <source>
        <dbReference type="ARBA" id="ARBA00001954"/>
    </source>
</evidence>
<dbReference type="Gene3D" id="4.10.1270.10">
    <property type="entry name" value="homoprotocatechuate 2,3-dioxygenase domains"/>
    <property type="match status" value="1"/>
</dbReference>
<evidence type="ECO:0000313" key="11">
    <source>
        <dbReference type="EMBL" id="ANS78111.1"/>
    </source>
</evidence>
<dbReference type="InterPro" id="IPR037523">
    <property type="entry name" value="VOC_core"/>
</dbReference>
<sequence>MSTHDDGNDAGNHDGKVLTSSGYYVSQEAPIRTDDPIPTPSVPPPDILRCAYMEIVVTDLAASREFYVDVLGLTVTEEDDEVVYLRSIEEFIHHNLVLRQGPVAAVAAFSYRVRSPQELDRAVDFYTELGCRVERRAEGFTKGIGDSVRVTDPLGFPYEFFYDVEHVERLAWRYDLYTPGALVRLDHFNQVTPDVPRATRFMQDLGFRVTEDIQDDAGTVYAAWMRRKPTVHDTAMTGGDGPRMHHVAFSTHEKHNILAICDKLGALRRSDAIERGPGRHGVSNAFYLYLRDPDGHRVEIYTQDYYTGDPDNPVITWDVHDNQRRDWWGNPVVPSWYTEASLVLDLDGNPQPVRERTDDSEMGVTIGADGFSYTRRDEDEEMPEWKKGEYKLGHQL</sequence>
<evidence type="ECO:0000256" key="7">
    <source>
        <dbReference type="ARBA" id="ARBA00023004"/>
    </source>
</evidence>
<feature type="region of interest" description="Disordered" evidence="9">
    <location>
        <begin position="376"/>
        <end position="396"/>
    </location>
</feature>
<comment type="cofactor">
    <cofactor evidence="1 8">
        <name>Fe(2+)</name>
        <dbReference type="ChEBI" id="CHEBI:29033"/>
    </cofactor>
</comment>
<keyword evidence="6 8" id="KW-0560">Oxidoreductase</keyword>
<keyword evidence="5 8" id="KW-0223">Dioxygenase</keyword>
<dbReference type="PATRIC" id="fig|1758689.4.peg.748"/>
<dbReference type="InterPro" id="IPR000486">
    <property type="entry name" value="Xdiol_ring_cleave_dOase_1/2"/>
</dbReference>
<evidence type="ECO:0000256" key="2">
    <source>
        <dbReference type="ARBA" id="ARBA00008784"/>
    </source>
</evidence>
<dbReference type="OrthoDB" id="317332at2"/>
<dbReference type="Proteomes" id="UP000092482">
    <property type="component" value="Chromosome"/>
</dbReference>
<dbReference type="InterPro" id="IPR004360">
    <property type="entry name" value="Glyas_Fos-R_dOase_dom"/>
</dbReference>
<evidence type="ECO:0000256" key="9">
    <source>
        <dbReference type="SAM" id="MobiDB-lite"/>
    </source>
</evidence>
<dbReference type="CDD" id="cd07266">
    <property type="entry name" value="HPCD_N_class_II"/>
    <property type="match status" value="1"/>
</dbReference>
<dbReference type="Gene3D" id="3.10.180.10">
    <property type="entry name" value="2,3-Dihydroxybiphenyl 1,2-Dioxygenase, domain 1"/>
    <property type="match status" value="2"/>
</dbReference>
<keyword evidence="4 8" id="KW-0058">Aromatic hydrocarbons catabolism</keyword>
<proteinExistence type="inferred from homology"/>
<dbReference type="PROSITE" id="PS51819">
    <property type="entry name" value="VOC"/>
    <property type="match status" value="2"/>
</dbReference>
<evidence type="ECO:0000256" key="3">
    <source>
        <dbReference type="ARBA" id="ARBA00022723"/>
    </source>
</evidence>
<feature type="domain" description="VOC" evidence="10">
    <location>
        <begin position="49"/>
        <end position="163"/>
    </location>
</feature>
<gene>
    <name evidence="11" type="ORF">SGUI_0715</name>
</gene>
<dbReference type="InterPro" id="IPR044904">
    <property type="entry name" value="HPCD_C_sf"/>
</dbReference>
<feature type="domain" description="VOC" evidence="10">
    <location>
        <begin position="184"/>
        <end position="303"/>
    </location>
</feature>
<reference evidence="11 12" key="1">
    <citation type="submission" date="2016-03" db="EMBL/GenBank/DDBJ databases">
        <title>Shallow-sea hydrothermal system.</title>
        <authorList>
            <person name="Tang K."/>
        </authorList>
    </citation>
    <scope>NUCLEOTIDE SEQUENCE [LARGE SCALE GENOMIC DNA]</scope>
    <source>
        <strain evidence="11 12">JLT9</strain>
    </source>
</reference>
<organism evidence="11 12">
    <name type="scientific">Serinicoccus hydrothermalis</name>
    <dbReference type="NCBI Taxonomy" id="1758689"/>
    <lineage>
        <taxon>Bacteria</taxon>
        <taxon>Bacillati</taxon>
        <taxon>Actinomycetota</taxon>
        <taxon>Actinomycetes</taxon>
        <taxon>Micrococcales</taxon>
        <taxon>Ornithinimicrobiaceae</taxon>
        <taxon>Serinicoccus</taxon>
    </lineage>
</organism>
<comment type="similarity">
    <text evidence="2 8">Belongs to the extradiol ring-cleavage dioxygenase family.</text>
</comment>
<evidence type="ECO:0000256" key="6">
    <source>
        <dbReference type="ARBA" id="ARBA00023002"/>
    </source>
</evidence>
<dbReference type="SUPFAM" id="SSF54593">
    <property type="entry name" value="Glyoxalase/Bleomycin resistance protein/Dihydroxybiphenyl dioxygenase"/>
    <property type="match status" value="1"/>
</dbReference>
<dbReference type="PROSITE" id="PS00082">
    <property type="entry name" value="EXTRADIOL_DIOXYGENAS"/>
    <property type="match status" value="1"/>
</dbReference>
<dbReference type="InterPro" id="IPR050383">
    <property type="entry name" value="GlyoxalaseI/FosfomycinResist"/>
</dbReference>
<evidence type="ECO:0000259" key="10">
    <source>
        <dbReference type="PROSITE" id="PS51819"/>
    </source>
</evidence>
<accession>A0A1B1N9M7</accession>
<name>A0A1B1N9M7_9MICO</name>
<dbReference type="GO" id="GO:0018577">
    <property type="term" value="F:catechol 2,3-dioxygenase activity"/>
    <property type="evidence" value="ECO:0007669"/>
    <property type="project" value="UniProtKB-EC"/>
</dbReference>
<dbReference type="EC" id="1.13.11.2" evidence="11"/>
<evidence type="ECO:0000313" key="12">
    <source>
        <dbReference type="Proteomes" id="UP000092482"/>
    </source>
</evidence>
<evidence type="ECO:0000256" key="4">
    <source>
        <dbReference type="ARBA" id="ARBA00022797"/>
    </source>
</evidence>
<dbReference type="InterPro" id="IPR029068">
    <property type="entry name" value="Glyas_Bleomycin-R_OHBP_Dase"/>
</dbReference>
<dbReference type="PANTHER" id="PTHR21366">
    <property type="entry name" value="GLYOXALASE FAMILY PROTEIN"/>
    <property type="match status" value="1"/>
</dbReference>
<dbReference type="KEGG" id="serj:SGUI_0715"/>
<dbReference type="RefSeq" id="WP_066636454.1">
    <property type="nucleotide sequence ID" value="NZ_CP014989.1"/>
</dbReference>
<dbReference type="EMBL" id="CP014989">
    <property type="protein sequence ID" value="ANS78111.1"/>
    <property type="molecule type" value="Genomic_DNA"/>
</dbReference>
<dbReference type="AlphaFoldDB" id="A0A1B1N9M7"/>
<dbReference type="GO" id="GO:0008198">
    <property type="term" value="F:ferrous iron binding"/>
    <property type="evidence" value="ECO:0007669"/>
    <property type="project" value="InterPro"/>
</dbReference>
<dbReference type="NCBIfam" id="TIGR02295">
    <property type="entry name" value="HpaD"/>
    <property type="match status" value="1"/>
</dbReference>
<evidence type="ECO:0000256" key="5">
    <source>
        <dbReference type="ARBA" id="ARBA00022964"/>
    </source>
</evidence>
<feature type="compositionally biased region" description="Basic and acidic residues" evidence="9">
    <location>
        <begin position="383"/>
        <end position="396"/>
    </location>
</feature>
<dbReference type="STRING" id="1758689.SGUI_0715"/>